<proteinExistence type="inferred from homology"/>
<organism evidence="12 13">
    <name type="scientific">Caerostris darwini</name>
    <dbReference type="NCBI Taxonomy" id="1538125"/>
    <lineage>
        <taxon>Eukaryota</taxon>
        <taxon>Metazoa</taxon>
        <taxon>Ecdysozoa</taxon>
        <taxon>Arthropoda</taxon>
        <taxon>Chelicerata</taxon>
        <taxon>Arachnida</taxon>
        <taxon>Araneae</taxon>
        <taxon>Araneomorphae</taxon>
        <taxon>Entelegynae</taxon>
        <taxon>Araneoidea</taxon>
        <taxon>Araneidae</taxon>
        <taxon>Caerostris</taxon>
    </lineage>
</organism>
<evidence type="ECO:0000256" key="7">
    <source>
        <dbReference type="ARBA" id="ARBA00023136"/>
    </source>
</evidence>
<evidence type="ECO:0000256" key="5">
    <source>
        <dbReference type="ARBA" id="ARBA00022989"/>
    </source>
</evidence>
<evidence type="ECO:0000256" key="2">
    <source>
        <dbReference type="ARBA" id="ARBA00010663"/>
    </source>
</evidence>
<dbReference type="Pfam" id="PF00001">
    <property type="entry name" value="7tm_1"/>
    <property type="match status" value="1"/>
</dbReference>
<evidence type="ECO:0000256" key="10">
    <source>
        <dbReference type="SAM" id="Phobius"/>
    </source>
</evidence>
<evidence type="ECO:0000256" key="9">
    <source>
        <dbReference type="ARBA" id="ARBA00023224"/>
    </source>
</evidence>
<feature type="domain" description="G-protein coupled receptors family 1 profile" evidence="11">
    <location>
        <begin position="1"/>
        <end position="123"/>
    </location>
</feature>
<keyword evidence="7 10" id="KW-0472">Membrane</keyword>
<sequence length="147" mass="17001">MILQPPLALITSMTALIAHSQWEISPLRMLLSKYKTMTIFFPFQNTPLKVKKRAKDALESRREKKAGKTLVIITGVFVICWLPFFVMALLMALCVSCDHPHPRLFSLFLWLGYLNSTLNPLIYTHFNPDFRKAFARVIWGKHHSART</sequence>
<accession>A0AAV4SFY4</accession>
<dbReference type="Gene3D" id="1.20.1070.10">
    <property type="entry name" value="Rhodopsin 7-helix transmembrane proteins"/>
    <property type="match status" value="1"/>
</dbReference>
<evidence type="ECO:0000256" key="8">
    <source>
        <dbReference type="ARBA" id="ARBA00023170"/>
    </source>
</evidence>
<keyword evidence="6" id="KW-0297">G-protein coupled receptor</keyword>
<evidence type="ECO:0000313" key="13">
    <source>
        <dbReference type="Proteomes" id="UP001054837"/>
    </source>
</evidence>
<gene>
    <name evidence="12" type="primary">5-HT1B</name>
    <name evidence="12" type="ORF">CDAR_127331</name>
</gene>
<dbReference type="InterPro" id="IPR017452">
    <property type="entry name" value="GPCR_Rhodpsn_7TM"/>
</dbReference>
<dbReference type="PANTHER" id="PTHR24248">
    <property type="entry name" value="ADRENERGIC RECEPTOR-RELATED G-PROTEIN COUPLED RECEPTOR"/>
    <property type="match status" value="1"/>
</dbReference>
<protein>
    <submittedName>
        <fullName evidence="12">5-hydroxytryptamine receptor 2B</fullName>
    </submittedName>
</protein>
<comment type="subcellular location">
    <subcellularLocation>
        <location evidence="1">Cell membrane</location>
        <topology evidence="1">Multi-pass membrane protein</topology>
    </subcellularLocation>
</comment>
<dbReference type="PRINTS" id="PR00237">
    <property type="entry name" value="GPCRRHODOPSN"/>
</dbReference>
<evidence type="ECO:0000256" key="6">
    <source>
        <dbReference type="ARBA" id="ARBA00023040"/>
    </source>
</evidence>
<name>A0AAV4SFY4_9ARAC</name>
<dbReference type="SUPFAM" id="SSF81321">
    <property type="entry name" value="Family A G protein-coupled receptor-like"/>
    <property type="match status" value="1"/>
</dbReference>
<keyword evidence="13" id="KW-1185">Reference proteome</keyword>
<evidence type="ECO:0000256" key="1">
    <source>
        <dbReference type="ARBA" id="ARBA00004651"/>
    </source>
</evidence>
<dbReference type="PROSITE" id="PS50262">
    <property type="entry name" value="G_PROTEIN_RECEP_F1_2"/>
    <property type="match status" value="1"/>
</dbReference>
<comment type="caution">
    <text evidence="12">The sequence shown here is derived from an EMBL/GenBank/DDBJ whole genome shotgun (WGS) entry which is preliminary data.</text>
</comment>
<feature type="transmembrane region" description="Helical" evidence="10">
    <location>
        <begin position="105"/>
        <end position="126"/>
    </location>
</feature>
<dbReference type="InterPro" id="IPR000276">
    <property type="entry name" value="GPCR_Rhodpsn"/>
</dbReference>
<evidence type="ECO:0000256" key="4">
    <source>
        <dbReference type="ARBA" id="ARBA00022692"/>
    </source>
</evidence>
<feature type="transmembrane region" description="Helical" evidence="10">
    <location>
        <begin position="70"/>
        <end position="93"/>
    </location>
</feature>
<evidence type="ECO:0000259" key="11">
    <source>
        <dbReference type="PROSITE" id="PS50262"/>
    </source>
</evidence>
<dbReference type="EMBL" id="BPLQ01007898">
    <property type="protein sequence ID" value="GIY33075.1"/>
    <property type="molecule type" value="Genomic_DNA"/>
</dbReference>
<evidence type="ECO:0000256" key="3">
    <source>
        <dbReference type="ARBA" id="ARBA00022475"/>
    </source>
</evidence>
<keyword evidence="3" id="KW-1003">Cell membrane</keyword>
<dbReference type="AlphaFoldDB" id="A0AAV4SFY4"/>
<keyword evidence="5 10" id="KW-1133">Transmembrane helix</keyword>
<keyword evidence="9" id="KW-0807">Transducer</keyword>
<comment type="similarity">
    <text evidence="2">Belongs to the G-protein coupled receptor 1 family.</text>
</comment>
<dbReference type="Proteomes" id="UP001054837">
    <property type="component" value="Unassembled WGS sequence"/>
</dbReference>
<dbReference type="GO" id="GO:0005886">
    <property type="term" value="C:plasma membrane"/>
    <property type="evidence" value="ECO:0007669"/>
    <property type="project" value="UniProtKB-SubCell"/>
</dbReference>
<keyword evidence="8 12" id="KW-0675">Receptor</keyword>
<keyword evidence="4 10" id="KW-0812">Transmembrane</keyword>
<evidence type="ECO:0000313" key="12">
    <source>
        <dbReference type="EMBL" id="GIY33075.1"/>
    </source>
</evidence>
<dbReference type="GO" id="GO:0004930">
    <property type="term" value="F:G protein-coupled receptor activity"/>
    <property type="evidence" value="ECO:0007669"/>
    <property type="project" value="UniProtKB-KW"/>
</dbReference>
<reference evidence="12 13" key="1">
    <citation type="submission" date="2021-06" db="EMBL/GenBank/DDBJ databases">
        <title>Caerostris darwini draft genome.</title>
        <authorList>
            <person name="Kono N."/>
            <person name="Arakawa K."/>
        </authorList>
    </citation>
    <scope>NUCLEOTIDE SEQUENCE [LARGE SCALE GENOMIC DNA]</scope>
</reference>